<dbReference type="HOGENOM" id="CLU_037628_6_1_5"/>
<dbReference type="InterPro" id="IPR001761">
    <property type="entry name" value="Peripla_BP/Lac1_sug-bd_dom"/>
</dbReference>
<dbReference type="SUPFAM" id="SSF53822">
    <property type="entry name" value="Periplasmic binding protein-like I"/>
    <property type="match status" value="1"/>
</dbReference>
<dbReference type="AlphaFoldDB" id="C3MIB1"/>
<dbReference type="GO" id="GO:0000976">
    <property type="term" value="F:transcription cis-regulatory region binding"/>
    <property type="evidence" value="ECO:0007669"/>
    <property type="project" value="TreeGrafter"/>
</dbReference>
<protein>
    <submittedName>
        <fullName evidence="5">Transcriptional regulator, LacI family</fullName>
    </submittedName>
</protein>
<proteinExistence type="predicted"/>
<gene>
    <name evidence="5" type="ordered locus">NGR_c06660</name>
</gene>
<dbReference type="Pfam" id="PF00356">
    <property type="entry name" value="LacI"/>
    <property type="match status" value="1"/>
</dbReference>
<dbReference type="eggNOG" id="COG1609">
    <property type="taxonomic scope" value="Bacteria"/>
</dbReference>
<dbReference type="PROSITE" id="PS50932">
    <property type="entry name" value="HTH_LACI_2"/>
    <property type="match status" value="1"/>
</dbReference>
<dbReference type="Gene3D" id="3.40.50.2300">
    <property type="match status" value="2"/>
</dbReference>
<accession>C3MIB1</accession>
<dbReference type="CDD" id="cd06270">
    <property type="entry name" value="PBP1_GalS-like"/>
    <property type="match status" value="1"/>
</dbReference>
<keyword evidence="1" id="KW-0805">Transcription regulation</keyword>
<dbReference type="OrthoDB" id="7946617at2"/>
<dbReference type="PANTHER" id="PTHR30146:SF67">
    <property type="entry name" value="HTH-TYPE TRANSCRIPTIONAL REGULATOR ASCG"/>
    <property type="match status" value="1"/>
</dbReference>
<keyword evidence="2" id="KW-0238">DNA-binding</keyword>
<dbReference type="PROSITE" id="PS00356">
    <property type="entry name" value="HTH_LACI_1"/>
    <property type="match status" value="1"/>
</dbReference>
<dbReference type="RefSeq" id="WP_012707244.1">
    <property type="nucleotide sequence ID" value="NC_012587.1"/>
</dbReference>
<sequence>MTTIRDVAKLAGVGVGTASRALTGRGSVSEAARAAVEEAARKLNFRPSLTARSLSTGQTGLIGVLTPQFDGVYFGTAVSAAEREIRAAGRHMVVMSTHSDPNLPWSEALGLESLAERRVDGILHLSTRHSEKELILAAADGPELAIVNRRINALRHICYSVDHYAAGRSVADYLLARGHREFATISGPLDVDDAAERHAGFMDGLAVAGISIDDDLIVQGTFHLESGRSAAERLSASAKSFSALFCGNDLMAISAQAYLRQLGQHPEVVGYDNTPLLDFAGLKISSVMIPISEMVRNGVLSLLNRCYGESHELIHDFSTQIVERH</sequence>
<dbReference type="Pfam" id="PF00532">
    <property type="entry name" value="Peripla_BP_1"/>
    <property type="match status" value="1"/>
</dbReference>
<feature type="domain" description="HTH lacI-type" evidence="4">
    <location>
        <begin position="2"/>
        <end position="56"/>
    </location>
</feature>
<reference evidence="5 6" key="1">
    <citation type="journal article" date="2009" name="Appl. Environ. Microbiol.">
        <title>Rhizobium sp. strain NGR234 possesses a remarkable number of secretion systems.</title>
        <authorList>
            <person name="Schmeisser C."/>
            <person name="Liesegang H."/>
            <person name="Krysciak D."/>
            <person name="Bakkou N."/>
            <person name="Le Quere A."/>
            <person name="Wollherr A."/>
            <person name="Heinemeyer I."/>
            <person name="Morgenstern B."/>
            <person name="Pommerening-Roeser A."/>
            <person name="Flores M."/>
            <person name="Palacios R."/>
            <person name="Brenner S."/>
            <person name="Gottschalk G."/>
            <person name="Schmitz R.A."/>
            <person name="Broughton W.J."/>
            <person name="Perret X."/>
            <person name="Strittmatter A.W."/>
            <person name="Streit W.R."/>
        </authorList>
    </citation>
    <scope>NUCLEOTIDE SEQUENCE [LARGE SCALE GENOMIC DNA]</scope>
    <source>
        <strain evidence="6">NBRC 101917 / NGR234</strain>
    </source>
</reference>
<dbReference type="InterPro" id="IPR028082">
    <property type="entry name" value="Peripla_BP_I"/>
</dbReference>
<evidence type="ECO:0000313" key="5">
    <source>
        <dbReference type="EMBL" id="ACP24459.1"/>
    </source>
</evidence>
<keyword evidence="6" id="KW-1185">Reference proteome</keyword>
<dbReference type="Gene3D" id="1.10.260.40">
    <property type="entry name" value="lambda repressor-like DNA-binding domains"/>
    <property type="match status" value="1"/>
</dbReference>
<dbReference type="SUPFAM" id="SSF47413">
    <property type="entry name" value="lambda repressor-like DNA-binding domains"/>
    <property type="match status" value="1"/>
</dbReference>
<evidence type="ECO:0000256" key="2">
    <source>
        <dbReference type="ARBA" id="ARBA00023125"/>
    </source>
</evidence>
<dbReference type="Proteomes" id="UP000001054">
    <property type="component" value="Chromosome"/>
</dbReference>
<dbReference type="SMART" id="SM00354">
    <property type="entry name" value="HTH_LACI"/>
    <property type="match status" value="1"/>
</dbReference>
<keyword evidence="3" id="KW-0804">Transcription</keyword>
<name>C3MIB1_SINFN</name>
<evidence type="ECO:0000259" key="4">
    <source>
        <dbReference type="PROSITE" id="PS50932"/>
    </source>
</evidence>
<organism evidence="5 6">
    <name type="scientific">Sinorhizobium fredii (strain NBRC 101917 / NGR234)</name>
    <dbReference type="NCBI Taxonomy" id="394"/>
    <lineage>
        <taxon>Bacteria</taxon>
        <taxon>Pseudomonadati</taxon>
        <taxon>Pseudomonadota</taxon>
        <taxon>Alphaproteobacteria</taxon>
        <taxon>Hyphomicrobiales</taxon>
        <taxon>Rhizobiaceae</taxon>
        <taxon>Sinorhizobium/Ensifer group</taxon>
        <taxon>Sinorhizobium</taxon>
    </lineage>
</organism>
<dbReference type="PANTHER" id="PTHR30146">
    <property type="entry name" value="LACI-RELATED TRANSCRIPTIONAL REPRESSOR"/>
    <property type="match status" value="1"/>
</dbReference>
<dbReference type="EMBL" id="CP001389">
    <property type="protein sequence ID" value="ACP24459.1"/>
    <property type="molecule type" value="Genomic_DNA"/>
</dbReference>
<evidence type="ECO:0000256" key="3">
    <source>
        <dbReference type="ARBA" id="ARBA00023163"/>
    </source>
</evidence>
<dbReference type="GO" id="GO:0003700">
    <property type="term" value="F:DNA-binding transcription factor activity"/>
    <property type="evidence" value="ECO:0007669"/>
    <property type="project" value="TreeGrafter"/>
</dbReference>
<evidence type="ECO:0000256" key="1">
    <source>
        <dbReference type="ARBA" id="ARBA00023015"/>
    </source>
</evidence>
<evidence type="ECO:0000313" key="6">
    <source>
        <dbReference type="Proteomes" id="UP000001054"/>
    </source>
</evidence>
<dbReference type="InterPro" id="IPR000843">
    <property type="entry name" value="HTH_LacI"/>
</dbReference>
<dbReference type="InterPro" id="IPR010982">
    <property type="entry name" value="Lambda_DNA-bd_dom_sf"/>
</dbReference>
<dbReference type="KEGG" id="rhi:NGR_c06660"/>
<dbReference type="STRING" id="394.NGR_c06660"/>
<dbReference type="CDD" id="cd01392">
    <property type="entry name" value="HTH_LacI"/>
    <property type="match status" value="1"/>
</dbReference>